<feature type="domain" description="Methyltransferase type 11" evidence="4">
    <location>
        <begin position="5"/>
        <end position="89"/>
    </location>
</feature>
<dbReference type="InterPro" id="IPR029063">
    <property type="entry name" value="SAM-dependent_MTases_sf"/>
</dbReference>
<dbReference type="AlphaFoldDB" id="A0A7S3JJ88"/>
<evidence type="ECO:0000256" key="1">
    <source>
        <dbReference type="ARBA" id="ARBA00008361"/>
    </source>
</evidence>
<organism evidence="5">
    <name type="scientific">Euplotes harpa</name>
    <dbReference type="NCBI Taxonomy" id="151035"/>
    <lineage>
        <taxon>Eukaryota</taxon>
        <taxon>Sar</taxon>
        <taxon>Alveolata</taxon>
        <taxon>Ciliophora</taxon>
        <taxon>Intramacronucleata</taxon>
        <taxon>Spirotrichea</taxon>
        <taxon>Hypotrichia</taxon>
        <taxon>Euplotida</taxon>
        <taxon>Euplotidae</taxon>
        <taxon>Euplotes</taxon>
    </lineage>
</organism>
<reference evidence="5" key="1">
    <citation type="submission" date="2021-01" db="EMBL/GenBank/DDBJ databases">
        <authorList>
            <person name="Corre E."/>
            <person name="Pelletier E."/>
            <person name="Niang G."/>
            <person name="Scheremetjew M."/>
            <person name="Finn R."/>
            <person name="Kale V."/>
            <person name="Holt S."/>
            <person name="Cochrane G."/>
            <person name="Meng A."/>
            <person name="Brown T."/>
            <person name="Cohen L."/>
        </authorList>
    </citation>
    <scope>NUCLEOTIDE SEQUENCE</scope>
    <source>
        <strain evidence="5">FSP1.4</strain>
    </source>
</reference>
<keyword evidence="3" id="KW-0808">Transferase</keyword>
<evidence type="ECO:0000256" key="3">
    <source>
        <dbReference type="ARBA" id="ARBA00022679"/>
    </source>
</evidence>
<dbReference type="Gene3D" id="3.40.50.150">
    <property type="entry name" value="Vaccinia Virus protein VP39"/>
    <property type="match status" value="1"/>
</dbReference>
<evidence type="ECO:0000259" key="4">
    <source>
        <dbReference type="Pfam" id="PF08241"/>
    </source>
</evidence>
<dbReference type="Pfam" id="PF08241">
    <property type="entry name" value="Methyltransf_11"/>
    <property type="match status" value="1"/>
</dbReference>
<dbReference type="CDD" id="cd02440">
    <property type="entry name" value="AdoMet_MTases"/>
    <property type="match status" value="1"/>
</dbReference>
<protein>
    <recommendedName>
        <fullName evidence="4">Methyltransferase type 11 domain-containing protein</fullName>
    </recommendedName>
</protein>
<dbReference type="InterPro" id="IPR051419">
    <property type="entry name" value="Lys/N-term_MeTrsfase_sf"/>
</dbReference>
<dbReference type="GO" id="GO:0008757">
    <property type="term" value="F:S-adenosylmethionine-dependent methyltransferase activity"/>
    <property type="evidence" value="ECO:0007669"/>
    <property type="project" value="InterPro"/>
</dbReference>
<dbReference type="GO" id="GO:0032259">
    <property type="term" value="P:methylation"/>
    <property type="evidence" value="ECO:0007669"/>
    <property type="project" value="UniProtKB-KW"/>
</dbReference>
<dbReference type="InterPro" id="IPR013216">
    <property type="entry name" value="Methyltransf_11"/>
</dbReference>
<proteinExistence type="inferred from homology"/>
<dbReference type="SUPFAM" id="SSF53335">
    <property type="entry name" value="S-adenosyl-L-methionine-dependent methyltransferases"/>
    <property type="match status" value="1"/>
</dbReference>
<dbReference type="EMBL" id="HBII01032869">
    <property type="protein sequence ID" value="CAE0354713.1"/>
    <property type="molecule type" value="Transcribed_RNA"/>
</dbReference>
<gene>
    <name evidence="5" type="ORF">EHAR0213_LOCUS13629</name>
</gene>
<evidence type="ECO:0000256" key="2">
    <source>
        <dbReference type="ARBA" id="ARBA00022603"/>
    </source>
</evidence>
<accession>A0A7S3JJ88</accession>
<name>A0A7S3JJ88_9SPIT</name>
<dbReference type="PANTHER" id="PTHR12176">
    <property type="entry name" value="SAM-DEPENDENT METHYLTRANSFERASE SUPERFAMILY PROTEIN"/>
    <property type="match status" value="1"/>
</dbReference>
<sequence length="120" mass="14056">MYDDGYENIYNMDISSVVIETMAERNKERTKMSWEVMDVMNMTYEDEFFDIAIDKSTIDALLCGSHAFLNVAKMTREVQRVLKTGGYYFVISYGKPENRTLHFERKHLNFFVEVGNVSPK</sequence>
<dbReference type="PANTHER" id="PTHR12176:SF79">
    <property type="entry name" value="METHYLTRANSFERASE TYPE 11 DOMAIN-CONTAINING PROTEIN"/>
    <property type="match status" value="1"/>
</dbReference>
<evidence type="ECO:0000313" key="5">
    <source>
        <dbReference type="EMBL" id="CAE0354713.1"/>
    </source>
</evidence>
<comment type="similarity">
    <text evidence="1">Belongs to the methyltransferase superfamily.</text>
</comment>
<keyword evidence="2" id="KW-0489">Methyltransferase</keyword>